<keyword evidence="5" id="KW-1185">Reference proteome</keyword>
<comment type="caution">
    <text evidence="4">The sequence shown here is derived from an EMBL/GenBank/DDBJ whole genome shotgun (WGS) entry which is preliminary data.</text>
</comment>
<dbReference type="GO" id="GO:0016020">
    <property type="term" value="C:membrane"/>
    <property type="evidence" value="ECO:0007669"/>
    <property type="project" value="UniProtKB-SubCell"/>
</dbReference>
<keyword evidence="2" id="KW-1133">Transmembrane helix</keyword>
<dbReference type="InterPro" id="IPR050713">
    <property type="entry name" value="RTP_Phos/Ushers"/>
</dbReference>
<feature type="region of interest" description="Disordered" evidence="1">
    <location>
        <begin position="608"/>
        <end position="713"/>
    </location>
</feature>
<dbReference type="EMBL" id="CASHTH010003834">
    <property type="protein sequence ID" value="CAI8050118.1"/>
    <property type="molecule type" value="Genomic_DNA"/>
</dbReference>
<dbReference type="PROSITE" id="PS50853">
    <property type="entry name" value="FN3"/>
    <property type="match status" value="3"/>
</dbReference>
<feature type="domain" description="Fibronectin type-III" evidence="3">
    <location>
        <begin position="1"/>
        <end position="63"/>
    </location>
</feature>
<evidence type="ECO:0000313" key="4">
    <source>
        <dbReference type="EMBL" id="CAI8050118.1"/>
    </source>
</evidence>
<accession>A0AA35TM49</accession>
<feature type="compositionally biased region" description="Low complexity" evidence="1">
    <location>
        <begin position="629"/>
        <end position="643"/>
    </location>
</feature>
<keyword evidence="2" id="KW-0472">Membrane</keyword>
<feature type="transmembrane region" description="Helical" evidence="2">
    <location>
        <begin position="297"/>
        <end position="321"/>
    </location>
</feature>
<dbReference type="CDD" id="cd00063">
    <property type="entry name" value="FN3"/>
    <property type="match status" value="3"/>
</dbReference>
<feature type="region of interest" description="Disordered" evidence="1">
    <location>
        <begin position="375"/>
        <end position="414"/>
    </location>
</feature>
<dbReference type="Gene3D" id="2.60.40.10">
    <property type="entry name" value="Immunoglobulins"/>
    <property type="match status" value="3"/>
</dbReference>
<proteinExistence type="predicted"/>
<dbReference type="PANTHER" id="PTHR46957:SF3">
    <property type="entry name" value="CYTOKINE RECEPTOR"/>
    <property type="match status" value="1"/>
</dbReference>
<feature type="region of interest" description="Disordered" evidence="1">
    <location>
        <begin position="503"/>
        <end position="526"/>
    </location>
</feature>
<feature type="domain" description="Fibronectin type-III" evidence="3">
    <location>
        <begin position="67"/>
        <end position="167"/>
    </location>
</feature>
<evidence type="ECO:0000259" key="3">
    <source>
        <dbReference type="PROSITE" id="PS50853"/>
    </source>
</evidence>
<protein>
    <submittedName>
        <fullName evidence="4">Protein sidekick-1</fullName>
    </submittedName>
</protein>
<evidence type="ECO:0000256" key="1">
    <source>
        <dbReference type="SAM" id="MobiDB-lite"/>
    </source>
</evidence>
<feature type="compositionally biased region" description="Basic and acidic residues" evidence="1">
    <location>
        <begin position="684"/>
        <end position="699"/>
    </location>
</feature>
<feature type="compositionally biased region" description="Polar residues" evidence="1">
    <location>
        <begin position="385"/>
        <end position="413"/>
    </location>
</feature>
<name>A0AA35TM49_GEOBA</name>
<dbReference type="InterPro" id="IPR036116">
    <property type="entry name" value="FN3_sf"/>
</dbReference>
<dbReference type="PANTHER" id="PTHR46957">
    <property type="entry name" value="CYTOKINE RECEPTOR"/>
    <property type="match status" value="1"/>
</dbReference>
<dbReference type="SMART" id="SM00060">
    <property type="entry name" value="FN3"/>
    <property type="match status" value="2"/>
</dbReference>
<dbReference type="InterPro" id="IPR013783">
    <property type="entry name" value="Ig-like_fold"/>
</dbReference>
<feature type="compositionally biased region" description="Pro residues" evidence="1">
    <location>
        <begin position="515"/>
        <end position="524"/>
    </location>
</feature>
<organism evidence="4 5">
    <name type="scientific">Geodia barretti</name>
    <name type="common">Barrett's horny sponge</name>
    <dbReference type="NCBI Taxonomy" id="519541"/>
    <lineage>
        <taxon>Eukaryota</taxon>
        <taxon>Metazoa</taxon>
        <taxon>Porifera</taxon>
        <taxon>Demospongiae</taxon>
        <taxon>Heteroscleromorpha</taxon>
        <taxon>Tetractinellida</taxon>
        <taxon>Astrophorina</taxon>
        <taxon>Geodiidae</taxon>
        <taxon>Geodia</taxon>
    </lineage>
</organism>
<sequence>MWFRMGANGSILDRDSHQVDSLFTNYIIEDLLPVTNYSVTIYAINGRGRGKGSDEQDILTFPSVPGAPTQVDSSQLTSSSVHIEFTIPTDTGGLPITRLRITYQPGRDDKNTSSENFLLPDAIPLQKRSQKLEGLKGDTAYTARVSVGNAIGFGKERVALFRTLRPGYPATPTSVRASLPGEIGATSVRLSWNVLDVGEPSVGYEIRAVEEGATEEDGKLFILKPEDVQVDGTTESAKVSPLDPGTCYTFTVTMTSREAVGFTSRPSNITCTLSCPKQSQCGDIAGIMDKENSNAKLVPILAVTIVVAIVVLLTVVLVAVLSRRYSKRRKSSMNLFSHDQSFTASSSSSQFGVDRSASSLVSSSLNYNHQISQNSSSAADFEEAPTTSSSTVSDNPFNFGTPHSQTGSPQYQNRPHHYENGTESVSNLSVACPQQLQVTVIGAKTIGSYPLFPIPEHTVAMGGHFENSAPEIPIRAQQLQRDGMVMTENPAFKKPHHSIPIASHPNGVPHTPEDTTPPPVPPPTYRRGSHPEVVVGPAPHHSPPPQHIHVHTTHQHTTGLPASYSSAPSLPLGESFSLASRSPAMPRTAEFFLPPDGEEDEVEFTDNDAYESASPQPLCRDLPLPNPSPSSSSTLPQSYSNLSVASFPRGQSASPVLPRRQEERRGSSQSTGSGVNEGPPPRFEISRQEERSSSRERGGRGAVFETVTIRSRV</sequence>
<feature type="domain" description="Fibronectin type-III" evidence="3">
    <location>
        <begin position="171"/>
        <end position="275"/>
    </location>
</feature>
<evidence type="ECO:0000313" key="5">
    <source>
        <dbReference type="Proteomes" id="UP001174909"/>
    </source>
</evidence>
<dbReference type="Pfam" id="PF00041">
    <property type="entry name" value="fn3"/>
    <property type="match status" value="2"/>
</dbReference>
<dbReference type="Proteomes" id="UP001174909">
    <property type="component" value="Unassembled WGS sequence"/>
</dbReference>
<gene>
    <name evidence="4" type="ORF">GBAR_LOCUS27567</name>
</gene>
<dbReference type="SUPFAM" id="SSF49265">
    <property type="entry name" value="Fibronectin type III"/>
    <property type="match status" value="2"/>
</dbReference>
<dbReference type="InterPro" id="IPR003961">
    <property type="entry name" value="FN3_dom"/>
</dbReference>
<reference evidence="4" key="1">
    <citation type="submission" date="2023-03" db="EMBL/GenBank/DDBJ databases">
        <authorList>
            <person name="Steffen K."/>
            <person name="Cardenas P."/>
        </authorList>
    </citation>
    <scope>NUCLEOTIDE SEQUENCE</scope>
</reference>
<keyword evidence="2" id="KW-0812">Transmembrane</keyword>
<evidence type="ECO:0000256" key="2">
    <source>
        <dbReference type="SAM" id="Phobius"/>
    </source>
</evidence>
<dbReference type="AlphaFoldDB" id="A0AA35TM49"/>